<keyword evidence="4" id="KW-0418">Kinase</keyword>
<feature type="domain" description="Protein kinase" evidence="3">
    <location>
        <begin position="70"/>
        <end position="335"/>
    </location>
</feature>
<feature type="binding site" evidence="2">
    <location>
        <position position="99"/>
    </location>
    <ligand>
        <name>ATP</name>
        <dbReference type="ChEBI" id="CHEBI:30616"/>
    </ligand>
</feature>
<dbReference type="GO" id="GO:0004672">
    <property type="term" value="F:protein kinase activity"/>
    <property type="evidence" value="ECO:0007669"/>
    <property type="project" value="InterPro"/>
</dbReference>
<sequence>MSSTENDRDELLSQLLSLPPTERESFLRRECGSNEELEGELRSLLRVHDKHAGTFLLEGADPMPGTIGRYPILQVLGRGGMGTVYLAIDPELDRKIAIKVVSRELTSHLSVERLRQEARLLASVSHPNLATVYSLETAGDRTFLTLELVTGSTLSQALEGGPFPVREALIVFRQIASAIAAIHRRRIVHRDLSPNNIFITDGGLVKVLDFGLSTLVFESGDRPPGRPASLPNQMLGTPGYMSPELIRGERPDHRADLWSFGCLLFEALTGDGPFRGENIADTLVHTIKERPDFDLLPRDLPVPVRDLIESCLEKDIARRHDSIETAIAILERPLAPSPTRHPGRIVERRRSSNLPRPLSSFVGRRGELSQVRDAITRGGLVTLKGMGGAGKTRLAIEAANTAAERFPDGVWFTAVAPLESTSQLVTELAKQLGAGEQPQRELRDTVIERLRPLHALLILDNAEHLLREVAALAYDILSVAPSMVIIATSRQSLALPGEQIIPVPPFPVTGSGGEDDPAVQLFIERAREIRPDFALTETGREIIADICRHLDGLPLAIELAAVRTRSLPLADIATRLRDRFSLLAQRNPMANPHHQTLGLSMDHSYELLSEEERTLFRRLAIFPESWSLSAAETICANEHLPSWRVLDLLDALMDHSLVEADTDSDSGQHRYRMLETVREYAVRRLGSAPEVDLLRQRHREFYLQLAEEAILPSKQRPEPNWAVLDAERRNMDLAIATSALDPDPVPGLRLASALGRYWVLRPNWRTGLKIYREFIDRSRGIEAARYILPRALLGAGRLASNLDDHNLARSFFEEALTIVQSVDDPALQRLRATCNSHLGVVEMRLGNQARAREYFERGIELHRENQDVVGEFRALANLTSMLAESGDVEAIRRSGEIIEIERRLGDVIGLAVALHNLGTFLRSQGRGSEGRQHLEEALEIRRRIKDPQGCARTLAMLAEIALDEDDRAGAISRLREAVSVTKDEVNLPSLVDMLRIFARIAVASQDPAQAIEILSCADRIAAERFGSRTAQFRAECRTTLDEARAALPEEESNAAWDLGQAVTAPWEHLKSALRRIDGC</sequence>
<reference evidence="4" key="1">
    <citation type="submission" date="2020-04" db="EMBL/GenBank/DDBJ databases">
        <authorList>
            <person name="Zhang T."/>
        </authorList>
    </citation>
    <scope>NUCLEOTIDE SEQUENCE</scope>
    <source>
        <strain evidence="4">HKST-UBA01</strain>
    </source>
</reference>
<dbReference type="PROSITE" id="PS00107">
    <property type="entry name" value="PROTEIN_KINASE_ATP"/>
    <property type="match status" value="1"/>
</dbReference>
<dbReference type="GO" id="GO:0016887">
    <property type="term" value="F:ATP hydrolysis activity"/>
    <property type="evidence" value="ECO:0007669"/>
    <property type="project" value="InterPro"/>
</dbReference>
<dbReference type="Gene3D" id="3.40.50.300">
    <property type="entry name" value="P-loop containing nucleotide triphosphate hydrolases"/>
    <property type="match status" value="1"/>
</dbReference>
<keyword evidence="1" id="KW-0802">TPR repeat</keyword>
<evidence type="ECO:0000256" key="1">
    <source>
        <dbReference type="PROSITE-ProRule" id="PRU00339"/>
    </source>
</evidence>
<keyword evidence="4" id="KW-0808">Transferase</keyword>
<dbReference type="SUPFAM" id="SSF56112">
    <property type="entry name" value="Protein kinase-like (PK-like)"/>
    <property type="match status" value="1"/>
</dbReference>
<dbReference type="InterPro" id="IPR027417">
    <property type="entry name" value="P-loop_NTPase"/>
</dbReference>
<dbReference type="GO" id="GO:0005524">
    <property type="term" value="F:ATP binding"/>
    <property type="evidence" value="ECO:0007669"/>
    <property type="project" value="UniProtKB-UniRule"/>
</dbReference>
<dbReference type="SMART" id="SM00028">
    <property type="entry name" value="TPR"/>
    <property type="match status" value="4"/>
</dbReference>
<dbReference type="PROSITE" id="PS00109">
    <property type="entry name" value="PROTEIN_KINASE_TYR"/>
    <property type="match status" value="1"/>
</dbReference>
<dbReference type="Gene3D" id="1.10.510.10">
    <property type="entry name" value="Transferase(Phosphotransferase) domain 1"/>
    <property type="match status" value="1"/>
</dbReference>
<dbReference type="InterPro" id="IPR036388">
    <property type="entry name" value="WH-like_DNA-bd_sf"/>
</dbReference>
<evidence type="ECO:0000313" key="5">
    <source>
        <dbReference type="Proteomes" id="UP000697710"/>
    </source>
</evidence>
<keyword evidence="2" id="KW-0067">ATP-binding</keyword>
<dbReference type="SUPFAM" id="SSF52540">
    <property type="entry name" value="P-loop containing nucleoside triphosphate hydrolases"/>
    <property type="match status" value="1"/>
</dbReference>
<dbReference type="Gene3D" id="1.10.10.10">
    <property type="entry name" value="Winged helix-like DNA-binding domain superfamily/Winged helix DNA-binding domain"/>
    <property type="match status" value="1"/>
</dbReference>
<dbReference type="Proteomes" id="UP000697710">
    <property type="component" value="Unassembled WGS sequence"/>
</dbReference>
<evidence type="ECO:0000256" key="2">
    <source>
        <dbReference type="PROSITE-ProRule" id="PRU10141"/>
    </source>
</evidence>
<dbReference type="InterPro" id="IPR008266">
    <property type="entry name" value="Tyr_kinase_AS"/>
</dbReference>
<reference evidence="4" key="2">
    <citation type="journal article" date="2021" name="Microbiome">
        <title>Successional dynamics and alternative stable states in a saline activated sludge microbial community over 9 years.</title>
        <authorList>
            <person name="Wang Y."/>
            <person name="Ye J."/>
            <person name="Ju F."/>
            <person name="Liu L."/>
            <person name="Boyd J.A."/>
            <person name="Deng Y."/>
            <person name="Parks D.H."/>
            <person name="Jiang X."/>
            <person name="Yin X."/>
            <person name="Woodcroft B.J."/>
            <person name="Tyson G.W."/>
            <person name="Hugenholtz P."/>
            <person name="Polz M.F."/>
            <person name="Zhang T."/>
        </authorList>
    </citation>
    <scope>NUCLEOTIDE SEQUENCE</scope>
    <source>
        <strain evidence="4">HKST-UBA01</strain>
    </source>
</reference>
<gene>
    <name evidence="4" type="ORF">KC729_01830</name>
</gene>
<dbReference type="Pfam" id="PF13181">
    <property type="entry name" value="TPR_8"/>
    <property type="match status" value="1"/>
</dbReference>
<organism evidence="4 5">
    <name type="scientific">Eiseniibacteriota bacterium</name>
    <dbReference type="NCBI Taxonomy" id="2212470"/>
    <lineage>
        <taxon>Bacteria</taxon>
        <taxon>Candidatus Eiseniibacteriota</taxon>
    </lineage>
</organism>
<dbReference type="InterPro" id="IPR011009">
    <property type="entry name" value="Kinase-like_dom_sf"/>
</dbReference>
<dbReference type="InterPro" id="IPR058852">
    <property type="entry name" value="HTH_77"/>
</dbReference>
<dbReference type="InterPro" id="IPR011990">
    <property type="entry name" value="TPR-like_helical_dom_sf"/>
</dbReference>
<dbReference type="Gene3D" id="3.30.200.20">
    <property type="entry name" value="Phosphorylase Kinase, domain 1"/>
    <property type="match status" value="1"/>
</dbReference>
<evidence type="ECO:0000313" key="4">
    <source>
        <dbReference type="EMBL" id="MCA9726391.1"/>
    </source>
</evidence>
<name>A0A956LW35_UNCEI</name>
<dbReference type="PROSITE" id="PS50005">
    <property type="entry name" value="TPR"/>
    <property type="match status" value="1"/>
</dbReference>
<dbReference type="EMBL" id="JAGQHR010000026">
    <property type="protein sequence ID" value="MCA9726391.1"/>
    <property type="molecule type" value="Genomic_DNA"/>
</dbReference>
<dbReference type="PRINTS" id="PR00364">
    <property type="entry name" value="DISEASERSIST"/>
</dbReference>
<dbReference type="InterPro" id="IPR049945">
    <property type="entry name" value="AAA_22"/>
</dbReference>
<dbReference type="Pfam" id="PF25872">
    <property type="entry name" value="HTH_77"/>
    <property type="match status" value="1"/>
</dbReference>
<dbReference type="AlphaFoldDB" id="A0A956LW35"/>
<dbReference type="InterPro" id="IPR000719">
    <property type="entry name" value="Prot_kinase_dom"/>
</dbReference>
<dbReference type="Pfam" id="PF13401">
    <property type="entry name" value="AAA_22"/>
    <property type="match status" value="1"/>
</dbReference>
<dbReference type="PANTHER" id="PTHR47691:SF3">
    <property type="entry name" value="HTH-TYPE TRANSCRIPTIONAL REGULATOR RV0890C-RELATED"/>
    <property type="match status" value="1"/>
</dbReference>
<proteinExistence type="predicted"/>
<dbReference type="SUPFAM" id="SSF48452">
    <property type="entry name" value="TPR-like"/>
    <property type="match status" value="2"/>
</dbReference>
<comment type="caution">
    <text evidence="4">The sequence shown here is derived from an EMBL/GenBank/DDBJ whole genome shotgun (WGS) entry which is preliminary data.</text>
</comment>
<dbReference type="Pfam" id="PF13374">
    <property type="entry name" value="TPR_10"/>
    <property type="match status" value="1"/>
</dbReference>
<dbReference type="Pfam" id="PF00069">
    <property type="entry name" value="Pkinase"/>
    <property type="match status" value="1"/>
</dbReference>
<accession>A0A956LW35</accession>
<dbReference type="Pfam" id="PF13424">
    <property type="entry name" value="TPR_12"/>
    <property type="match status" value="1"/>
</dbReference>
<dbReference type="InterPro" id="IPR019734">
    <property type="entry name" value="TPR_rpt"/>
</dbReference>
<dbReference type="InterPro" id="IPR017441">
    <property type="entry name" value="Protein_kinase_ATP_BS"/>
</dbReference>
<keyword evidence="2" id="KW-0547">Nucleotide-binding</keyword>
<dbReference type="Gene3D" id="1.25.40.10">
    <property type="entry name" value="Tetratricopeptide repeat domain"/>
    <property type="match status" value="1"/>
</dbReference>
<protein>
    <submittedName>
        <fullName evidence="4">Protein kinase</fullName>
    </submittedName>
</protein>
<feature type="repeat" description="TPR" evidence="1">
    <location>
        <begin position="832"/>
        <end position="865"/>
    </location>
</feature>
<dbReference type="PANTHER" id="PTHR47691">
    <property type="entry name" value="REGULATOR-RELATED"/>
    <property type="match status" value="1"/>
</dbReference>
<evidence type="ECO:0000259" key="3">
    <source>
        <dbReference type="PROSITE" id="PS50011"/>
    </source>
</evidence>
<dbReference type="CDD" id="cd14014">
    <property type="entry name" value="STKc_PknB_like"/>
    <property type="match status" value="1"/>
</dbReference>
<dbReference type="PROSITE" id="PS50011">
    <property type="entry name" value="PROTEIN_KINASE_DOM"/>
    <property type="match status" value="1"/>
</dbReference>